<dbReference type="Pfam" id="PF17667">
    <property type="entry name" value="Pkinase_fungal"/>
    <property type="match status" value="1"/>
</dbReference>
<evidence type="ECO:0000313" key="2">
    <source>
        <dbReference type="EMBL" id="KAJ3509079.1"/>
    </source>
</evidence>
<dbReference type="OrthoDB" id="5569250at2759"/>
<dbReference type="SUPFAM" id="SSF56112">
    <property type="entry name" value="Protein kinase-like (PK-like)"/>
    <property type="match status" value="1"/>
</dbReference>
<organism evidence="2 3">
    <name type="scientific">Agrocybe chaxingu</name>
    <dbReference type="NCBI Taxonomy" id="84603"/>
    <lineage>
        <taxon>Eukaryota</taxon>
        <taxon>Fungi</taxon>
        <taxon>Dikarya</taxon>
        <taxon>Basidiomycota</taxon>
        <taxon>Agaricomycotina</taxon>
        <taxon>Agaricomycetes</taxon>
        <taxon>Agaricomycetidae</taxon>
        <taxon>Agaricales</taxon>
        <taxon>Agaricineae</taxon>
        <taxon>Strophariaceae</taxon>
        <taxon>Agrocybe</taxon>
    </lineage>
</organism>
<evidence type="ECO:0000259" key="1">
    <source>
        <dbReference type="PROSITE" id="PS50011"/>
    </source>
</evidence>
<dbReference type="GO" id="GO:0005524">
    <property type="term" value="F:ATP binding"/>
    <property type="evidence" value="ECO:0007669"/>
    <property type="project" value="InterPro"/>
</dbReference>
<dbReference type="InterPro" id="IPR040976">
    <property type="entry name" value="Pkinase_fungal"/>
</dbReference>
<proteinExistence type="predicted"/>
<dbReference type="PROSITE" id="PS00109">
    <property type="entry name" value="PROTEIN_KINASE_TYR"/>
    <property type="match status" value="1"/>
</dbReference>
<dbReference type="PANTHER" id="PTHR38248:SF2">
    <property type="entry name" value="FUNK1 11"/>
    <property type="match status" value="1"/>
</dbReference>
<comment type="caution">
    <text evidence="2">The sequence shown here is derived from an EMBL/GenBank/DDBJ whole genome shotgun (WGS) entry which is preliminary data.</text>
</comment>
<dbReference type="AlphaFoldDB" id="A0A9W8JYL0"/>
<dbReference type="Gene3D" id="1.10.510.10">
    <property type="entry name" value="Transferase(Phosphotransferase) domain 1"/>
    <property type="match status" value="1"/>
</dbReference>
<reference evidence="2" key="1">
    <citation type="submission" date="2022-07" db="EMBL/GenBank/DDBJ databases">
        <title>Genome Sequence of Agrocybe chaxingu.</title>
        <authorList>
            <person name="Buettner E."/>
        </authorList>
    </citation>
    <scope>NUCLEOTIDE SEQUENCE</scope>
    <source>
        <strain evidence="2">MP-N11</strain>
    </source>
</reference>
<gene>
    <name evidence="2" type="ORF">NLJ89_g5405</name>
</gene>
<dbReference type="Proteomes" id="UP001148786">
    <property type="component" value="Unassembled WGS sequence"/>
</dbReference>
<dbReference type="PROSITE" id="PS50011">
    <property type="entry name" value="PROTEIN_KINASE_DOM"/>
    <property type="match status" value="1"/>
</dbReference>
<accession>A0A9W8JYL0</accession>
<sequence length="163" mass="18830">MEILTALRDAIAGHQNMLRKGILHRDVSINNIVIGKYRDKSKVGTRGILIDLDMAIWTDRMESVLGKDFRTGTRAYQSGNILHSYSEPFKCRPHSHLDDLESFFYVLCWICFSYLGVRNLKLPGTSPILEDWDDEDPNRAWRAKKSFYYESPPVLLQPTHSRA</sequence>
<name>A0A9W8JYL0_9AGAR</name>
<keyword evidence="3" id="KW-1185">Reference proteome</keyword>
<dbReference type="InterPro" id="IPR000719">
    <property type="entry name" value="Prot_kinase_dom"/>
</dbReference>
<feature type="domain" description="Protein kinase" evidence="1">
    <location>
        <begin position="1"/>
        <end position="163"/>
    </location>
</feature>
<dbReference type="InterPro" id="IPR011009">
    <property type="entry name" value="Kinase-like_dom_sf"/>
</dbReference>
<evidence type="ECO:0000313" key="3">
    <source>
        <dbReference type="Proteomes" id="UP001148786"/>
    </source>
</evidence>
<protein>
    <recommendedName>
        <fullName evidence="1">Protein kinase domain-containing protein</fullName>
    </recommendedName>
</protein>
<dbReference type="EMBL" id="JANKHO010000507">
    <property type="protein sequence ID" value="KAJ3509079.1"/>
    <property type="molecule type" value="Genomic_DNA"/>
</dbReference>
<dbReference type="PANTHER" id="PTHR38248">
    <property type="entry name" value="FUNK1 6"/>
    <property type="match status" value="1"/>
</dbReference>
<dbReference type="GO" id="GO:0004672">
    <property type="term" value="F:protein kinase activity"/>
    <property type="evidence" value="ECO:0007669"/>
    <property type="project" value="InterPro"/>
</dbReference>
<dbReference type="InterPro" id="IPR008266">
    <property type="entry name" value="Tyr_kinase_AS"/>
</dbReference>